<dbReference type="InterPro" id="IPR050259">
    <property type="entry name" value="SDR"/>
</dbReference>
<evidence type="ECO:0000259" key="4">
    <source>
        <dbReference type="SMART" id="SM00822"/>
    </source>
</evidence>
<dbReference type="InterPro" id="IPR036291">
    <property type="entry name" value="NAD(P)-bd_dom_sf"/>
</dbReference>
<dbReference type="GO" id="GO:0016491">
    <property type="term" value="F:oxidoreductase activity"/>
    <property type="evidence" value="ECO:0007669"/>
    <property type="project" value="UniProtKB-KW"/>
</dbReference>
<dbReference type="InterPro" id="IPR057326">
    <property type="entry name" value="KR_dom"/>
</dbReference>
<keyword evidence="6" id="KW-1185">Reference proteome</keyword>
<sequence length="251" mass="26043">MDGRVAMVTGGGAGIGRAAALMLAREGADIVVCDLNAGTGKAVAEEVEALGRRAIAIPTDSSDPDQVARLVEEAIRRLGKIDILVNNAGIVTTDTILALTPETWDRVVAVHLKSMFVCSQAVIRDMSGRDWGRIVNITSRAAYRGRAGVGPYSAAKGGMLAYSRVLAAETAQWGITVNNVAPGTTLTPMVERAFPTTDGQAQEARSSGVITAPVRLAEADEIAGAVLYLCGPLSGHTTGTTIHVNGGSFMP</sequence>
<reference evidence="5 6" key="2">
    <citation type="submission" date="2020-03" db="EMBL/GenBank/DDBJ databases">
        <authorList>
            <person name="Ichikawa N."/>
            <person name="Kimura A."/>
            <person name="Kitahashi Y."/>
            <person name="Uohara A."/>
        </authorList>
    </citation>
    <scope>NUCLEOTIDE SEQUENCE [LARGE SCALE GENOMIC DNA]</scope>
    <source>
        <strain evidence="5 6">NBRC 105367</strain>
    </source>
</reference>
<dbReference type="KEGG" id="psuu:Psuf_010780"/>
<proteinExistence type="inferred from homology"/>
<dbReference type="AlphaFoldDB" id="A0A6F8YCC0"/>
<name>A0A6F8YCC0_9ACTN</name>
<reference evidence="5 6" key="1">
    <citation type="submission" date="2020-03" db="EMBL/GenBank/DDBJ databases">
        <title>Whole genome shotgun sequence of Phytohabitans suffuscus NBRC 105367.</title>
        <authorList>
            <person name="Komaki H."/>
            <person name="Tamura T."/>
        </authorList>
    </citation>
    <scope>NUCLEOTIDE SEQUENCE [LARGE SCALE GENOMIC DNA]</scope>
    <source>
        <strain evidence="5 6">NBRC 105367</strain>
    </source>
</reference>
<gene>
    <name evidence="5" type="primary">fabG_6</name>
    <name evidence="5" type="ORF">Psuf_010780</name>
</gene>
<dbReference type="EMBL" id="AP022871">
    <property type="protein sequence ID" value="BCB83765.1"/>
    <property type="molecule type" value="Genomic_DNA"/>
</dbReference>
<accession>A0A6F8YCC0</accession>
<dbReference type="InterPro" id="IPR020904">
    <property type="entry name" value="Sc_DH/Rdtase_CS"/>
</dbReference>
<keyword evidence="2" id="KW-0560">Oxidoreductase</keyword>
<evidence type="ECO:0000313" key="6">
    <source>
        <dbReference type="Proteomes" id="UP000503011"/>
    </source>
</evidence>
<dbReference type="Proteomes" id="UP000503011">
    <property type="component" value="Chromosome"/>
</dbReference>
<feature type="domain" description="Ketoreductase" evidence="4">
    <location>
        <begin position="4"/>
        <end position="183"/>
    </location>
</feature>
<dbReference type="SUPFAM" id="SSF51735">
    <property type="entry name" value="NAD(P)-binding Rossmann-fold domains"/>
    <property type="match status" value="1"/>
</dbReference>
<evidence type="ECO:0000313" key="5">
    <source>
        <dbReference type="EMBL" id="BCB83765.1"/>
    </source>
</evidence>
<evidence type="ECO:0000256" key="1">
    <source>
        <dbReference type="ARBA" id="ARBA00006484"/>
    </source>
</evidence>
<evidence type="ECO:0000256" key="2">
    <source>
        <dbReference type="ARBA" id="ARBA00023002"/>
    </source>
</evidence>
<dbReference type="InterPro" id="IPR002347">
    <property type="entry name" value="SDR_fam"/>
</dbReference>
<protein>
    <submittedName>
        <fullName evidence="5">Beta-ketoacyl-ACP reductase</fullName>
    </submittedName>
</protein>
<dbReference type="FunFam" id="3.40.50.720:FF:000084">
    <property type="entry name" value="Short-chain dehydrogenase reductase"/>
    <property type="match status" value="1"/>
</dbReference>
<dbReference type="PANTHER" id="PTHR42879:SF2">
    <property type="entry name" value="3-OXOACYL-[ACYL-CARRIER-PROTEIN] REDUCTASE FABG"/>
    <property type="match status" value="1"/>
</dbReference>
<dbReference type="PROSITE" id="PS00061">
    <property type="entry name" value="ADH_SHORT"/>
    <property type="match status" value="1"/>
</dbReference>
<dbReference type="Gene3D" id="3.40.50.720">
    <property type="entry name" value="NAD(P)-binding Rossmann-like Domain"/>
    <property type="match status" value="1"/>
</dbReference>
<dbReference type="SMART" id="SM00822">
    <property type="entry name" value="PKS_KR"/>
    <property type="match status" value="1"/>
</dbReference>
<dbReference type="Pfam" id="PF00106">
    <property type="entry name" value="adh_short"/>
    <property type="match status" value="1"/>
</dbReference>
<dbReference type="PRINTS" id="PR00080">
    <property type="entry name" value="SDRFAMILY"/>
</dbReference>
<comment type="similarity">
    <text evidence="1 3">Belongs to the short-chain dehydrogenases/reductases (SDR) family.</text>
</comment>
<dbReference type="PRINTS" id="PR00081">
    <property type="entry name" value="GDHRDH"/>
</dbReference>
<dbReference type="GO" id="GO:0032787">
    <property type="term" value="P:monocarboxylic acid metabolic process"/>
    <property type="evidence" value="ECO:0007669"/>
    <property type="project" value="UniProtKB-ARBA"/>
</dbReference>
<organism evidence="5 6">
    <name type="scientific">Phytohabitans suffuscus</name>
    <dbReference type="NCBI Taxonomy" id="624315"/>
    <lineage>
        <taxon>Bacteria</taxon>
        <taxon>Bacillati</taxon>
        <taxon>Actinomycetota</taxon>
        <taxon>Actinomycetes</taxon>
        <taxon>Micromonosporales</taxon>
        <taxon>Micromonosporaceae</taxon>
    </lineage>
</organism>
<dbReference type="PANTHER" id="PTHR42879">
    <property type="entry name" value="3-OXOACYL-(ACYL-CARRIER-PROTEIN) REDUCTASE"/>
    <property type="match status" value="1"/>
</dbReference>
<evidence type="ECO:0000256" key="3">
    <source>
        <dbReference type="RuleBase" id="RU000363"/>
    </source>
</evidence>